<accession>A0A6D2J214</accession>
<sequence length="369" mass="42560">MIISDLPGDLLEEILYRVPATSVKRLRSVCKRWNRLVNDNRFIRKLLDKAAKQFLILDLKEFRVFSMSVNLHGIPSIEVIDQLSLNDSQLISAQSNIGQVSYCDGLLLCTIKDDDTRRIVVWNPCTGQTKWIHGGDRGKQSECTSIYTLGSYQDNKSGNNSYKVLRMICHVVLELEICDINSNSWRKIDGPGSNILLKFCSVSLKGKTYWFGKDRNKEHVCLVSFDYERERFELLFLDPCQFPNVLLKDVALSVVREEKLSMLLQRPQALRKEIWLTSKIDETKAVSWIKVFTVDYPESIIGFLMGYFLVDEEKKAVLMCCLKWNEPWCKGMSKSIYVVGENNRVLAEFGASHSSRRLYNYVPSLIQFH</sequence>
<dbReference type="SMART" id="SM00256">
    <property type="entry name" value="FBOX"/>
    <property type="match status" value="1"/>
</dbReference>
<protein>
    <recommendedName>
        <fullName evidence="1">F-box domain-containing protein</fullName>
    </recommendedName>
</protein>
<organism evidence="2 3">
    <name type="scientific">Microthlaspi erraticum</name>
    <dbReference type="NCBI Taxonomy" id="1685480"/>
    <lineage>
        <taxon>Eukaryota</taxon>
        <taxon>Viridiplantae</taxon>
        <taxon>Streptophyta</taxon>
        <taxon>Embryophyta</taxon>
        <taxon>Tracheophyta</taxon>
        <taxon>Spermatophyta</taxon>
        <taxon>Magnoliopsida</taxon>
        <taxon>eudicotyledons</taxon>
        <taxon>Gunneridae</taxon>
        <taxon>Pentapetalae</taxon>
        <taxon>rosids</taxon>
        <taxon>malvids</taxon>
        <taxon>Brassicales</taxon>
        <taxon>Brassicaceae</taxon>
        <taxon>Coluteocarpeae</taxon>
        <taxon>Microthlaspi</taxon>
    </lineage>
</organism>
<dbReference type="CDD" id="cd22157">
    <property type="entry name" value="F-box_AtFBW1-like"/>
    <property type="match status" value="1"/>
</dbReference>
<dbReference type="SUPFAM" id="SSF50965">
    <property type="entry name" value="Galactose oxidase, central domain"/>
    <property type="match status" value="1"/>
</dbReference>
<feature type="domain" description="F-box" evidence="1">
    <location>
        <begin position="1"/>
        <end position="46"/>
    </location>
</feature>
<reference evidence="2" key="1">
    <citation type="submission" date="2020-01" db="EMBL/GenBank/DDBJ databases">
        <authorList>
            <person name="Mishra B."/>
        </authorList>
    </citation>
    <scope>NUCLEOTIDE SEQUENCE [LARGE SCALE GENOMIC DNA]</scope>
</reference>
<dbReference type="InterPro" id="IPR050796">
    <property type="entry name" value="SCF_F-box_component"/>
</dbReference>
<evidence type="ECO:0000313" key="2">
    <source>
        <dbReference type="EMBL" id="CAA7033084.1"/>
    </source>
</evidence>
<dbReference type="Gene3D" id="1.20.1280.50">
    <property type="match status" value="1"/>
</dbReference>
<dbReference type="NCBIfam" id="TIGR01640">
    <property type="entry name" value="F_box_assoc_1"/>
    <property type="match status" value="1"/>
</dbReference>
<dbReference type="InterPro" id="IPR017451">
    <property type="entry name" value="F-box-assoc_interact_dom"/>
</dbReference>
<dbReference type="InterPro" id="IPR006527">
    <property type="entry name" value="F-box-assoc_dom_typ1"/>
</dbReference>
<dbReference type="Proteomes" id="UP000467841">
    <property type="component" value="Unassembled WGS sequence"/>
</dbReference>
<dbReference type="InterPro" id="IPR036047">
    <property type="entry name" value="F-box-like_dom_sf"/>
</dbReference>
<dbReference type="PROSITE" id="PS50181">
    <property type="entry name" value="FBOX"/>
    <property type="match status" value="1"/>
</dbReference>
<name>A0A6D2J214_9BRAS</name>
<dbReference type="OrthoDB" id="1436493at2759"/>
<dbReference type="Pfam" id="PF00646">
    <property type="entry name" value="F-box"/>
    <property type="match status" value="1"/>
</dbReference>
<evidence type="ECO:0000259" key="1">
    <source>
        <dbReference type="PROSITE" id="PS50181"/>
    </source>
</evidence>
<proteinExistence type="predicted"/>
<comment type="caution">
    <text evidence="2">The sequence shown here is derived from an EMBL/GenBank/DDBJ whole genome shotgun (WGS) entry which is preliminary data.</text>
</comment>
<gene>
    <name evidence="2" type="ORF">MERR_LOCUS20319</name>
</gene>
<dbReference type="EMBL" id="CACVBM020001129">
    <property type="protein sequence ID" value="CAA7033084.1"/>
    <property type="molecule type" value="Genomic_DNA"/>
</dbReference>
<keyword evidence="3" id="KW-1185">Reference proteome</keyword>
<dbReference type="SUPFAM" id="SSF81383">
    <property type="entry name" value="F-box domain"/>
    <property type="match status" value="1"/>
</dbReference>
<dbReference type="Pfam" id="PF07734">
    <property type="entry name" value="FBA_1"/>
    <property type="match status" value="1"/>
</dbReference>
<evidence type="ECO:0000313" key="3">
    <source>
        <dbReference type="Proteomes" id="UP000467841"/>
    </source>
</evidence>
<dbReference type="PANTHER" id="PTHR31672:SF13">
    <property type="entry name" value="F-BOX PROTEIN CPR30-LIKE"/>
    <property type="match status" value="1"/>
</dbReference>
<dbReference type="PANTHER" id="PTHR31672">
    <property type="entry name" value="BNACNNG10540D PROTEIN"/>
    <property type="match status" value="1"/>
</dbReference>
<dbReference type="InterPro" id="IPR001810">
    <property type="entry name" value="F-box_dom"/>
</dbReference>
<dbReference type="AlphaFoldDB" id="A0A6D2J214"/>
<dbReference type="InterPro" id="IPR011043">
    <property type="entry name" value="Gal_Oxase/kelch_b-propeller"/>
</dbReference>